<keyword evidence="12" id="KW-1185">Reference proteome</keyword>
<evidence type="ECO:0000256" key="6">
    <source>
        <dbReference type="ARBA" id="ARBA00022679"/>
    </source>
</evidence>
<dbReference type="AlphaFoldDB" id="A0A0D0NP20"/>
<comment type="similarity">
    <text evidence="2 10">Belongs to the disproportionating enzyme family.</text>
</comment>
<comment type="catalytic activity">
    <reaction evidence="1 10">
        <text>Transfers a segment of a (1-&gt;4)-alpha-D-glucan to a new position in an acceptor, which may be glucose or a (1-&gt;4)-alpha-D-glucan.</text>
        <dbReference type="EC" id="2.4.1.25"/>
    </reaction>
</comment>
<dbReference type="Pfam" id="PF02446">
    <property type="entry name" value="Glyco_hydro_77"/>
    <property type="match status" value="1"/>
</dbReference>
<reference evidence="11 12" key="1">
    <citation type="submission" date="2013-01" db="EMBL/GenBank/DDBJ databases">
        <authorList>
            <person name="Fiebig A."/>
            <person name="Goeker M."/>
            <person name="Klenk H.-P.P."/>
        </authorList>
    </citation>
    <scope>NUCLEOTIDE SEQUENCE [LARGE SCALE GENOMIC DNA]</scope>
    <source>
        <strain evidence="11 12">DSM 24838</strain>
    </source>
</reference>
<dbReference type="InterPro" id="IPR017853">
    <property type="entry name" value="GH"/>
</dbReference>
<protein>
    <recommendedName>
        <fullName evidence="4 10">4-alpha-glucanotransferase</fullName>
        <ecNumber evidence="3 10">2.4.1.25</ecNumber>
    </recommendedName>
    <alternativeName>
        <fullName evidence="8 10">Amylomaltase</fullName>
    </alternativeName>
    <alternativeName>
        <fullName evidence="9 10">Disproportionating enzyme</fullName>
    </alternativeName>
</protein>
<evidence type="ECO:0000256" key="7">
    <source>
        <dbReference type="ARBA" id="ARBA00023277"/>
    </source>
</evidence>
<evidence type="ECO:0000256" key="8">
    <source>
        <dbReference type="ARBA" id="ARBA00031423"/>
    </source>
</evidence>
<dbReference type="PANTHER" id="PTHR32438:SF5">
    <property type="entry name" value="4-ALPHA-GLUCANOTRANSFERASE DPE1, CHLOROPLASTIC_AMYLOPLASTIC"/>
    <property type="match status" value="1"/>
</dbReference>
<organism evidence="11 12">
    <name type="scientific">Wenxinia marina DSM 24838</name>
    <dbReference type="NCBI Taxonomy" id="1123501"/>
    <lineage>
        <taxon>Bacteria</taxon>
        <taxon>Pseudomonadati</taxon>
        <taxon>Pseudomonadota</taxon>
        <taxon>Alphaproteobacteria</taxon>
        <taxon>Rhodobacterales</taxon>
        <taxon>Roseobacteraceae</taxon>
        <taxon>Wenxinia</taxon>
    </lineage>
</organism>
<dbReference type="SUPFAM" id="SSF51445">
    <property type="entry name" value="(Trans)glycosidases"/>
    <property type="match status" value="1"/>
</dbReference>
<name>A0A0D0NP20_9RHOB</name>
<evidence type="ECO:0000256" key="3">
    <source>
        <dbReference type="ARBA" id="ARBA00012560"/>
    </source>
</evidence>
<evidence type="ECO:0000256" key="2">
    <source>
        <dbReference type="ARBA" id="ARBA00005684"/>
    </source>
</evidence>
<keyword evidence="7 10" id="KW-0119">Carbohydrate metabolism</keyword>
<dbReference type="GO" id="GO:0004134">
    <property type="term" value="F:4-alpha-glucanotransferase activity"/>
    <property type="evidence" value="ECO:0007669"/>
    <property type="project" value="UniProtKB-EC"/>
</dbReference>
<dbReference type="Proteomes" id="UP000035100">
    <property type="component" value="Unassembled WGS sequence"/>
</dbReference>
<dbReference type="STRING" id="1123501.Wenmar_01610"/>
<dbReference type="PANTHER" id="PTHR32438">
    <property type="entry name" value="4-ALPHA-GLUCANOTRANSFERASE DPE1, CHLOROPLASTIC/AMYLOPLASTIC"/>
    <property type="match status" value="1"/>
</dbReference>
<comment type="caution">
    <text evidence="11">The sequence shown here is derived from an EMBL/GenBank/DDBJ whole genome shotgun (WGS) entry which is preliminary data.</text>
</comment>
<proteinExistence type="inferred from homology"/>
<dbReference type="InterPro" id="IPR003385">
    <property type="entry name" value="Glyco_hydro_77"/>
</dbReference>
<evidence type="ECO:0000256" key="4">
    <source>
        <dbReference type="ARBA" id="ARBA00020295"/>
    </source>
</evidence>
<evidence type="ECO:0000256" key="9">
    <source>
        <dbReference type="ARBA" id="ARBA00031501"/>
    </source>
</evidence>
<evidence type="ECO:0000256" key="5">
    <source>
        <dbReference type="ARBA" id="ARBA00022676"/>
    </source>
</evidence>
<evidence type="ECO:0000256" key="10">
    <source>
        <dbReference type="RuleBase" id="RU361207"/>
    </source>
</evidence>
<evidence type="ECO:0000313" key="12">
    <source>
        <dbReference type="Proteomes" id="UP000035100"/>
    </source>
</evidence>
<dbReference type="EMBL" id="AONG01000008">
    <property type="protein sequence ID" value="KIQ70040.1"/>
    <property type="molecule type" value="Genomic_DNA"/>
</dbReference>
<sequence length="605" mass="64730">MSQRELHRLARHHGLTLSYDDPFGGAGRAVPETTLRLILDGLGVDPDAPPGGPAAPCEMDLPEDVRCWLPPTLETAPGWGVFCQLYELRSARNWGIGDFADLAVLARTCGAAGADFLGINPVHALFLSDPHRRSPFFPSNRRFLNPLYIAPDRVDGVTEPAEVAALREAELLDYPALARVKIGALRAAFDAGAEREGLAAFAEAGGGPLRLHALFEAISARMVAEGHGAGWHAWPQALQDPQGAEVALLSEELADDALFHVWLQMIARRQLSEASATAHAAGMRIGLYLDLAVGEAPDGSSTWSGAAAALPGLGVGAPPDMFAAEGQDWGLSAPSPTALQAAGFEPFREMIAAQMQDAGALRIDHAMALWQLFLIPWGAGPAEGTHLRYPFADLVRTLADLSHEHQALVIGEDLGFVPPGFRRTMSGANVLSYRILVFEQDETGFKPASAYPRTALACLSTHDLPVLSAWWRGEDVERRRTFGLVDAAQSASDAANRREERAALIACLRSAGLLDGPVDPDTDELPPGILDAAHRFLARTPCLLAGVRLADLVGPEAPTNVPGTLDEYPNWQPRSPTLVETIADHPAFVATASLMRAERPGPETE</sequence>
<dbReference type="Gene3D" id="3.20.20.80">
    <property type="entry name" value="Glycosidases"/>
    <property type="match status" value="1"/>
</dbReference>
<dbReference type="NCBIfam" id="TIGR00217">
    <property type="entry name" value="malQ"/>
    <property type="match status" value="1"/>
</dbReference>
<gene>
    <name evidence="11" type="ORF">Wenmar_01610</name>
</gene>
<keyword evidence="5 10" id="KW-0328">Glycosyltransferase</keyword>
<evidence type="ECO:0000256" key="1">
    <source>
        <dbReference type="ARBA" id="ARBA00000439"/>
    </source>
</evidence>
<accession>A0A0D0NP20</accession>
<evidence type="ECO:0000313" key="11">
    <source>
        <dbReference type="EMBL" id="KIQ70040.1"/>
    </source>
</evidence>
<dbReference type="PATRIC" id="fig|1123501.6.peg.1703"/>
<dbReference type="EC" id="2.4.1.25" evidence="3 10"/>
<dbReference type="eggNOG" id="COG1640">
    <property type="taxonomic scope" value="Bacteria"/>
</dbReference>
<dbReference type="OrthoDB" id="9763489at2"/>
<dbReference type="RefSeq" id="WP_018301028.1">
    <property type="nucleotide sequence ID" value="NZ_KB902276.1"/>
</dbReference>
<dbReference type="GO" id="GO:0005975">
    <property type="term" value="P:carbohydrate metabolic process"/>
    <property type="evidence" value="ECO:0007669"/>
    <property type="project" value="InterPro"/>
</dbReference>
<keyword evidence="6 10" id="KW-0808">Transferase</keyword>